<dbReference type="Proteomes" id="UP000190774">
    <property type="component" value="Unassembled WGS sequence"/>
</dbReference>
<protein>
    <submittedName>
        <fullName evidence="2">Uncharacterized protein</fullName>
    </submittedName>
</protein>
<evidence type="ECO:0000313" key="3">
    <source>
        <dbReference type="Proteomes" id="UP000190774"/>
    </source>
</evidence>
<reference evidence="3" key="1">
    <citation type="submission" date="2017-02" db="EMBL/GenBank/DDBJ databases">
        <authorList>
            <person name="Varghese N."/>
            <person name="Submissions S."/>
        </authorList>
    </citation>
    <scope>NUCLEOTIDE SEQUENCE [LARGE SCALE GENOMIC DNA]</scope>
    <source>
        <strain evidence="3">ATCC 700200</strain>
    </source>
</reference>
<evidence type="ECO:0000313" key="2">
    <source>
        <dbReference type="EMBL" id="SKB01852.1"/>
    </source>
</evidence>
<organism evidence="2 3">
    <name type="scientific">Prosthecobacter debontii</name>
    <dbReference type="NCBI Taxonomy" id="48467"/>
    <lineage>
        <taxon>Bacteria</taxon>
        <taxon>Pseudomonadati</taxon>
        <taxon>Verrucomicrobiota</taxon>
        <taxon>Verrucomicrobiia</taxon>
        <taxon>Verrucomicrobiales</taxon>
        <taxon>Verrucomicrobiaceae</taxon>
        <taxon>Prosthecobacter</taxon>
    </lineage>
</organism>
<dbReference type="AlphaFoldDB" id="A0A1T4YJ91"/>
<accession>A0A1T4YJ91</accession>
<name>A0A1T4YJ91_9BACT</name>
<evidence type="ECO:0000256" key="1">
    <source>
        <dbReference type="SAM" id="SignalP"/>
    </source>
</evidence>
<dbReference type="RefSeq" id="WP_078814674.1">
    <property type="nucleotide sequence ID" value="NZ_FUYE01000012.1"/>
</dbReference>
<feature type="chain" id="PRO_5010582826" evidence="1">
    <location>
        <begin position="33"/>
        <end position="175"/>
    </location>
</feature>
<keyword evidence="1" id="KW-0732">Signal</keyword>
<dbReference type="EMBL" id="FUYE01000012">
    <property type="protein sequence ID" value="SKB01852.1"/>
    <property type="molecule type" value="Genomic_DNA"/>
</dbReference>
<gene>
    <name evidence="2" type="ORF">SAMN02745166_03483</name>
</gene>
<keyword evidence="3" id="KW-1185">Reference proteome</keyword>
<feature type="signal peptide" evidence="1">
    <location>
        <begin position="1"/>
        <end position="32"/>
    </location>
</feature>
<proteinExistence type="predicted"/>
<sequence length="175" mass="19529">MKYKDMFDLGKKSNLCKFTAFALWLSSTPAFSVDGHALNSSSLRIFDKGLRQACAQFDSAIARYRSAAFHGENELLEVVKGSQSVFVQSVCFRQSYGDEAWSRARGVVDSLYEECSKVVQSTEFQGVGKEIVENCEQMINTHMKGLQVQHVILNLTASAPSVYRVREEPVLSASR</sequence>